<dbReference type="STRING" id="105559.Nwat_1019"/>
<dbReference type="SUPFAM" id="SSF48317">
    <property type="entry name" value="Acid phosphatase/Vanadium-dependent haloperoxidase"/>
    <property type="match status" value="1"/>
</dbReference>
<dbReference type="KEGG" id="nwa:Nwat_1019"/>
<feature type="transmembrane region" description="Helical" evidence="1">
    <location>
        <begin position="12"/>
        <end position="30"/>
    </location>
</feature>
<dbReference type="InterPro" id="IPR036938">
    <property type="entry name" value="PAP2/HPO_sf"/>
</dbReference>
<proteinExistence type="predicted"/>
<reference evidence="3 4" key="1">
    <citation type="submission" date="2010-06" db="EMBL/GenBank/DDBJ databases">
        <title>Complete sequence of chromosome of Nitrosococcus watsoni C-113.</title>
        <authorList>
            <consortium name="US DOE Joint Genome Institute"/>
            <person name="Lucas S."/>
            <person name="Copeland A."/>
            <person name="Lapidus A."/>
            <person name="Cheng J.-F."/>
            <person name="Bruce D."/>
            <person name="Goodwin L."/>
            <person name="Pitluck S."/>
            <person name="Malfatti S.A."/>
            <person name="Chain P.S.G."/>
            <person name="Land M."/>
            <person name="Hauser L."/>
            <person name="Kyrpides N."/>
            <person name="Ivanova N."/>
            <person name="Cambell M.A."/>
            <person name="Heidelberg J.F."/>
            <person name="Klotz M.G."/>
            <person name="Woyke T."/>
        </authorList>
    </citation>
    <scope>NUCLEOTIDE SEQUENCE [LARGE SCALE GENOMIC DNA]</scope>
    <source>
        <strain evidence="3 4">C-113</strain>
    </source>
</reference>
<dbReference type="RefSeq" id="WP_013220063.1">
    <property type="nucleotide sequence ID" value="NC_014315.1"/>
</dbReference>
<dbReference type="CDD" id="cd03396">
    <property type="entry name" value="PAP2_like_6"/>
    <property type="match status" value="1"/>
</dbReference>
<dbReference type="EMBL" id="CP002086">
    <property type="protein sequence ID" value="ADJ27961.1"/>
    <property type="molecule type" value="Genomic_DNA"/>
</dbReference>
<protein>
    <submittedName>
        <fullName evidence="3">Phosphoesterase PA-phosphatase related protein</fullName>
    </submittedName>
</protein>
<dbReference type="HOGENOM" id="CLU_070327_1_1_6"/>
<dbReference type="Proteomes" id="UP000000393">
    <property type="component" value="Chromosome"/>
</dbReference>
<keyword evidence="1" id="KW-0472">Membrane</keyword>
<sequence length="227" mass="25515">MTSWKTLIKKHVDFVLMVILGSIFFLVPTLDLTVSGWFYQLPLGFFLARETLFVFLYELVPVIVDLLKVALPLIILLSFSPLQRYLIAHRKPAVYLALVLLLGPGLLVNEVFKNHWDRARPKQIVEFGGDKTFTAAGVPSDQCEHNCSFVCGHASMGFYFLSFGYLFPRQRRRWLGIGIGLGGLIGLARIAQGAHFMSDVVFSFFAVYFTAKLVYALMGNKGRAIQS</sequence>
<keyword evidence="1" id="KW-0812">Transmembrane</keyword>
<name>D8K4Y4_NITWC</name>
<dbReference type="SMART" id="SM00014">
    <property type="entry name" value="acidPPc"/>
    <property type="match status" value="1"/>
</dbReference>
<keyword evidence="4" id="KW-1185">Reference proteome</keyword>
<feature type="transmembrane region" description="Helical" evidence="1">
    <location>
        <begin position="93"/>
        <end position="112"/>
    </location>
</feature>
<feature type="domain" description="Phosphatidic acid phosphatase type 2/haloperoxidase" evidence="2">
    <location>
        <begin position="93"/>
        <end position="215"/>
    </location>
</feature>
<dbReference type="InterPro" id="IPR000326">
    <property type="entry name" value="PAP2/HPO"/>
</dbReference>
<dbReference type="AlphaFoldDB" id="D8K4Y4"/>
<evidence type="ECO:0000313" key="3">
    <source>
        <dbReference type="EMBL" id="ADJ27961.1"/>
    </source>
</evidence>
<evidence type="ECO:0000313" key="4">
    <source>
        <dbReference type="Proteomes" id="UP000000393"/>
    </source>
</evidence>
<gene>
    <name evidence="3" type="ordered locus">Nwat_1019</name>
</gene>
<dbReference type="eggNOG" id="COG3907">
    <property type="taxonomic scope" value="Bacteria"/>
</dbReference>
<evidence type="ECO:0000256" key="1">
    <source>
        <dbReference type="SAM" id="Phobius"/>
    </source>
</evidence>
<dbReference type="Pfam" id="PF01569">
    <property type="entry name" value="PAP2"/>
    <property type="match status" value="1"/>
</dbReference>
<evidence type="ECO:0000259" key="2">
    <source>
        <dbReference type="SMART" id="SM00014"/>
    </source>
</evidence>
<keyword evidence="1" id="KW-1133">Transmembrane helix</keyword>
<dbReference type="Gene3D" id="1.20.144.10">
    <property type="entry name" value="Phosphatidic acid phosphatase type 2/haloperoxidase"/>
    <property type="match status" value="1"/>
</dbReference>
<accession>D8K4Y4</accession>
<feature type="transmembrane region" description="Helical" evidence="1">
    <location>
        <begin position="174"/>
        <end position="194"/>
    </location>
</feature>
<feature type="transmembrane region" description="Helical" evidence="1">
    <location>
        <begin position="200"/>
        <end position="218"/>
    </location>
</feature>
<organism evidence="3 4">
    <name type="scientific">Nitrosococcus watsoni (strain C-113)</name>
    <dbReference type="NCBI Taxonomy" id="105559"/>
    <lineage>
        <taxon>Bacteria</taxon>
        <taxon>Pseudomonadati</taxon>
        <taxon>Pseudomonadota</taxon>
        <taxon>Gammaproteobacteria</taxon>
        <taxon>Chromatiales</taxon>
        <taxon>Chromatiaceae</taxon>
        <taxon>Nitrosococcus</taxon>
    </lineage>
</organism>